<gene>
    <name evidence="2" type="ORF">BST96_18440</name>
</gene>
<dbReference type="SUPFAM" id="SSF118001">
    <property type="entry name" value="YehU-like"/>
    <property type="match status" value="1"/>
</dbReference>
<dbReference type="EMBL" id="CP019343">
    <property type="protein sequence ID" value="ARN76494.1"/>
    <property type="molecule type" value="Genomic_DNA"/>
</dbReference>
<reference evidence="2 3" key="1">
    <citation type="submission" date="2016-11" db="EMBL/GenBank/DDBJ databases">
        <title>Trade-off between light-utilization and light-protection in marine flavobacteria.</title>
        <authorList>
            <person name="Kumagai Y."/>
        </authorList>
    </citation>
    <scope>NUCLEOTIDE SEQUENCE [LARGE SCALE GENOMIC DNA]</scope>
    <source>
        <strain evidence="2 3">NBRC 107125</strain>
    </source>
</reference>
<dbReference type="AlphaFoldDB" id="A0A1X9NHM4"/>
<dbReference type="Gene3D" id="1.10.10.610">
    <property type="entry name" value="YehU-like"/>
    <property type="match status" value="1"/>
</dbReference>
<sequence length="68" mass="7804">MEIPPEQLSQEVLQAVIEEFITREGTDYGLQDYSLEQKVMQIQRQLDDGRVVIAYDPVSESCTLLTKD</sequence>
<evidence type="ECO:0008006" key="4">
    <source>
        <dbReference type="Google" id="ProtNLM"/>
    </source>
</evidence>
<evidence type="ECO:0000256" key="1">
    <source>
        <dbReference type="ARBA" id="ARBA00006450"/>
    </source>
</evidence>
<dbReference type="InterPro" id="IPR010648">
    <property type="entry name" value="UPF0270"/>
</dbReference>
<name>A0A1X9NHM4_9GAMM</name>
<dbReference type="InterPro" id="IPR036685">
    <property type="entry name" value="YehU-like_sf"/>
</dbReference>
<dbReference type="Pfam" id="PF06794">
    <property type="entry name" value="UPF0270"/>
    <property type="match status" value="1"/>
</dbReference>
<dbReference type="PIRSF" id="PIRSF006169">
    <property type="entry name" value="UCP006169"/>
    <property type="match status" value="1"/>
</dbReference>
<dbReference type="STRING" id="716816.BST96_18440"/>
<evidence type="ECO:0000313" key="2">
    <source>
        <dbReference type="EMBL" id="ARN76494.1"/>
    </source>
</evidence>
<proteinExistence type="inferred from homology"/>
<dbReference type="Proteomes" id="UP000193450">
    <property type="component" value="Chromosome"/>
</dbReference>
<protein>
    <recommendedName>
        <fullName evidence="4">Cytoplasmic protein</fullName>
    </recommendedName>
</protein>
<comment type="similarity">
    <text evidence="1">Belongs to the UPF0270 family.</text>
</comment>
<accession>A0A1X9NHM4</accession>
<organism evidence="2 3">
    <name type="scientific">Oceanicoccus sagamiensis</name>
    <dbReference type="NCBI Taxonomy" id="716816"/>
    <lineage>
        <taxon>Bacteria</taxon>
        <taxon>Pseudomonadati</taxon>
        <taxon>Pseudomonadota</taxon>
        <taxon>Gammaproteobacteria</taxon>
        <taxon>Cellvibrionales</taxon>
        <taxon>Spongiibacteraceae</taxon>
        <taxon>Oceanicoccus</taxon>
    </lineage>
</organism>
<evidence type="ECO:0000313" key="3">
    <source>
        <dbReference type="Proteomes" id="UP000193450"/>
    </source>
</evidence>
<keyword evidence="3" id="KW-1185">Reference proteome</keyword>
<dbReference type="KEGG" id="osg:BST96_18440"/>